<evidence type="ECO:0000313" key="5">
    <source>
        <dbReference type="Proteomes" id="UP000008743"/>
    </source>
</evidence>
<reference evidence="5" key="1">
    <citation type="submission" date="2011-02" db="EMBL/GenBank/DDBJ databases">
        <title>The Genome Sequence of Capsaspora owczarzaki ATCC 30864.</title>
        <authorList>
            <person name="Russ C."/>
            <person name="Cuomo C."/>
            <person name="Burger G."/>
            <person name="Gray M.W."/>
            <person name="Holland P.W.H."/>
            <person name="King N."/>
            <person name="Lang F.B.F."/>
            <person name="Roger A.J."/>
            <person name="Ruiz-Trillo I."/>
            <person name="Young S.K."/>
            <person name="Zeng Q."/>
            <person name="Gargeya S."/>
            <person name="Alvarado L."/>
            <person name="Berlin A."/>
            <person name="Chapman S.B."/>
            <person name="Chen Z."/>
            <person name="Freedman E."/>
            <person name="Gellesch M."/>
            <person name="Goldberg J."/>
            <person name="Griggs A."/>
            <person name="Gujja S."/>
            <person name="Heilman E."/>
            <person name="Heiman D."/>
            <person name="Howarth C."/>
            <person name="Mehta T."/>
            <person name="Neiman D."/>
            <person name="Pearson M."/>
            <person name="Roberts A."/>
            <person name="Saif S."/>
            <person name="Shea T."/>
            <person name="Shenoy N."/>
            <person name="Sisk P."/>
            <person name="Stolte C."/>
            <person name="Sykes S."/>
            <person name="White J."/>
            <person name="Yandava C."/>
            <person name="Haas B."/>
            <person name="Nusbaum C."/>
            <person name="Birren B."/>
        </authorList>
    </citation>
    <scope>NUCLEOTIDE SEQUENCE</scope>
    <source>
        <strain evidence="5">ATCC 30864</strain>
    </source>
</reference>
<feature type="signal peptide" evidence="2">
    <location>
        <begin position="1"/>
        <end position="20"/>
    </location>
</feature>
<dbReference type="PANTHER" id="PTHR15492:SF1">
    <property type="entry name" value="CYCLIN-D1-BINDING PROTEIN 1"/>
    <property type="match status" value="1"/>
</dbReference>
<feature type="repeat" description="ARM" evidence="1">
    <location>
        <begin position="338"/>
        <end position="367"/>
    </location>
</feature>
<keyword evidence="2" id="KW-0732">Signal</keyword>
<dbReference type="PROSITE" id="PS50176">
    <property type="entry name" value="ARM_REPEAT"/>
    <property type="match status" value="1"/>
</dbReference>
<organism evidence="4 5">
    <name type="scientific">Capsaspora owczarzaki (strain ATCC 30864)</name>
    <dbReference type="NCBI Taxonomy" id="595528"/>
    <lineage>
        <taxon>Eukaryota</taxon>
        <taxon>Filasterea</taxon>
        <taxon>Capsaspora</taxon>
    </lineage>
</organism>
<dbReference type="Gene3D" id="1.20.1410.10">
    <property type="entry name" value="I/LWEQ domain"/>
    <property type="match status" value="1"/>
</dbReference>
<gene>
    <name evidence="4" type="ORF">CAOG_000538</name>
</gene>
<evidence type="ECO:0000256" key="2">
    <source>
        <dbReference type="SAM" id="SignalP"/>
    </source>
</evidence>
<sequence length="367" mass="38499">MLYIKESLVILFVFLSAKRATINSMTAFNAATVAEAVSLLVTRLTAQQRDMSLLTAALSERATSTDGSAATPSAATAAPSAAASASAEPAAADSLATAIAALSVAGTHSLAYVVDQLDMAARVVDTAATHVALSFSSKPTIVESNPLFAKLLAAASSLASLAAALQIHPECSRPVWNYAKVQVFACFDALVEFASSLPREPSSSRISAAVVFEACGKFASLPRSNADAIKRELKSTFDLVQDASVELKEAIAEQTATDRSNVGDADDDDLDDPFGLGDEDPWTAEQITLAQSMLELIQATKKRVVERNVAFLKASEDDPMFKVAAINATSEWVTQVSPAVDSLVTALYSPDHPEAIREAATALKALS</sequence>
<dbReference type="InParanoid" id="A0A0D2WIP6"/>
<dbReference type="EMBL" id="KE346360">
    <property type="protein sequence ID" value="KJE88973.1"/>
    <property type="molecule type" value="Genomic_DNA"/>
</dbReference>
<dbReference type="PANTHER" id="PTHR15492">
    <property type="entry name" value="CYCLIN D1-BINDING PROTEIN 1"/>
    <property type="match status" value="1"/>
</dbReference>
<name>A0A0D2WIP6_CAPO3</name>
<proteinExistence type="predicted"/>
<dbReference type="InterPro" id="IPR026907">
    <property type="entry name" value="GCIP-like"/>
</dbReference>
<evidence type="ECO:0000259" key="3">
    <source>
        <dbReference type="Pfam" id="PF13324"/>
    </source>
</evidence>
<dbReference type="InterPro" id="IPR000225">
    <property type="entry name" value="Armadillo"/>
</dbReference>
<dbReference type="GO" id="GO:0005634">
    <property type="term" value="C:nucleus"/>
    <property type="evidence" value="ECO:0007669"/>
    <property type="project" value="TreeGrafter"/>
</dbReference>
<dbReference type="Proteomes" id="UP000008743">
    <property type="component" value="Unassembled WGS sequence"/>
</dbReference>
<feature type="chain" id="PRO_5002269962" description="Cyclin-D1-binding protein 1-like N-terminal domain-containing protein" evidence="2">
    <location>
        <begin position="21"/>
        <end position="367"/>
    </location>
</feature>
<dbReference type="AlphaFoldDB" id="A0A0D2WIP6"/>
<dbReference type="STRING" id="595528.A0A0D2WIP6"/>
<keyword evidence="5" id="KW-1185">Reference proteome</keyword>
<dbReference type="Pfam" id="PF13324">
    <property type="entry name" value="GCIP_N"/>
    <property type="match status" value="1"/>
</dbReference>
<evidence type="ECO:0000256" key="1">
    <source>
        <dbReference type="PROSITE-ProRule" id="PRU00259"/>
    </source>
</evidence>
<dbReference type="InterPro" id="IPR049317">
    <property type="entry name" value="GCIP-like_N"/>
</dbReference>
<feature type="domain" description="Cyclin-D1-binding protein 1-like N-terminal" evidence="3">
    <location>
        <begin position="117"/>
        <end position="252"/>
    </location>
</feature>
<protein>
    <recommendedName>
        <fullName evidence="3">Cyclin-D1-binding protein 1-like N-terminal domain-containing protein</fullName>
    </recommendedName>
</protein>
<accession>A0A0D2WIP6</accession>
<evidence type="ECO:0000313" key="4">
    <source>
        <dbReference type="EMBL" id="KJE88973.1"/>
    </source>
</evidence>
<dbReference type="PhylomeDB" id="A0A0D2WIP6"/>